<dbReference type="KEGG" id="alp:LPB137_13110"/>
<name>A0A1P8KQC1_9BACT</name>
<evidence type="ECO:0008006" key="3">
    <source>
        <dbReference type="Google" id="ProtNLM"/>
    </source>
</evidence>
<dbReference type="OrthoDB" id="344755at2"/>
<evidence type="ECO:0000313" key="2">
    <source>
        <dbReference type="Proteomes" id="UP000186074"/>
    </source>
</evidence>
<proteinExistence type="predicted"/>
<dbReference type="Pfam" id="PF18506">
    <property type="entry name" value="RelB-like"/>
    <property type="match status" value="1"/>
</dbReference>
<accession>A0A1P8KQC1</accession>
<protein>
    <recommendedName>
        <fullName evidence="3">Antitoxin</fullName>
    </recommendedName>
</protein>
<dbReference type="AlphaFoldDB" id="A0A1P8KQC1"/>
<organism evidence="1 2">
    <name type="scientific">Poseidonibacter parvus</name>
    <dbReference type="NCBI Taxonomy" id="1850254"/>
    <lineage>
        <taxon>Bacteria</taxon>
        <taxon>Pseudomonadati</taxon>
        <taxon>Campylobacterota</taxon>
        <taxon>Epsilonproteobacteria</taxon>
        <taxon>Campylobacterales</taxon>
        <taxon>Arcobacteraceae</taxon>
        <taxon>Poseidonibacter</taxon>
    </lineage>
</organism>
<dbReference type="EMBL" id="CP019070">
    <property type="protein sequence ID" value="APW66728.1"/>
    <property type="molecule type" value="Genomic_DNA"/>
</dbReference>
<dbReference type="STRING" id="1850254.LPB137_13110"/>
<evidence type="ECO:0000313" key="1">
    <source>
        <dbReference type="EMBL" id="APW66728.1"/>
    </source>
</evidence>
<gene>
    <name evidence="1" type="ORF">LPB137_13110</name>
</gene>
<dbReference type="RefSeq" id="WP_076088807.1">
    <property type="nucleotide sequence ID" value="NZ_CP019070.1"/>
</dbReference>
<keyword evidence="2" id="KW-1185">Reference proteome</keyword>
<dbReference type="InterPro" id="IPR049537">
    <property type="entry name" value="RelB-like"/>
</dbReference>
<sequence>MTMSMNLHPQYITNDNGEKTSVIISIEEYENMLEDFEDLVTVAQRKDEESISSEDFYKELKEDGLI</sequence>
<dbReference type="Proteomes" id="UP000186074">
    <property type="component" value="Chromosome"/>
</dbReference>
<reference evidence="1 2" key="1">
    <citation type="submission" date="2017-01" db="EMBL/GenBank/DDBJ databases">
        <title>Genome sequencing of Arcobacter sp. LPB0137.</title>
        <authorList>
            <person name="Lee G.-W."/>
            <person name="Yi H."/>
        </authorList>
    </citation>
    <scope>NUCLEOTIDE SEQUENCE [LARGE SCALE GENOMIC DNA]</scope>
    <source>
        <strain evidence="1 2">LPB0137</strain>
    </source>
</reference>